<dbReference type="InterPro" id="IPR005263">
    <property type="entry name" value="DapA"/>
</dbReference>
<feature type="site" description="Part of a proton relay during catalysis" evidence="12">
    <location>
        <position position="49"/>
    </location>
</feature>
<keyword evidence="17" id="KW-1185">Reference proteome</keyword>
<evidence type="ECO:0000313" key="17">
    <source>
        <dbReference type="Proteomes" id="UP000317243"/>
    </source>
</evidence>
<evidence type="ECO:0000256" key="6">
    <source>
        <dbReference type="ARBA" id="ARBA00022605"/>
    </source>
</evidence>
<gene>
    <name evidence="16" type="primary">dapA_1</name>
    <name evidence="12" type="synonym">dapA</name>
    <name evidence="16" type="ORF">KOR42_17850</name>
</gene>
<dbReference type="PANTHER" id="PTHR12128">
    <property type="entry name" value="DIHYDRODIPICOLINATE SYNTHASE"/>
    <property type="match status" value="1"/>
</dbReference>
<dbReference type="SMART" id="SM01130">
    <property type="entry name" value="DHDPS"/>
    <property type="match status" value="1"/>
</dbReference>
<comment type="catalytic activity">
    <reaction evidence="11 12">
        <text>L-aspartate 4-semialdehyde + pyruvate = (2S,4S)-4-hydroxy-2,3,4,5-tetrahydrodipicolinate + H2O + H(+)</text>
        <dbReference type="Rhea" id="RHEA:34171"/>
        <dbReference type="ChEBI" id="CHEBI:15361"/>
        <dbReference type="ChEBI" id="CHEBI:15377"/>
        <dbReference type="ChEBI" id="CHEBI:15378"/>
        <dbReference type="ChEBI" id="CHEBI:67139"/>
        <dbReference type="ChEBI" id="CHEBI:537519"/>
        <dbReference type="EC" id="4.3.3.7"/>
    </reaction>
</comment>
<accession>A0A5C5X7T9</accession>
<comment type="pathway">
    <text evidence="2 12">Amino-acid biosynthesis; L-lysine biosynthesis via DAP pathway; (S)-tetrahydrodipicolinate from L-aspartate: step 3/4.</text>
</comment>
<sequence>MARKGEMFAGLTVALVTPFRDGAVDEKALRGLVDRHVEAGTDAVSPCGTTGESPTLSHDEHERVIAIVCEQASGRIKVMAGTGSNSTAEAIRLTSRAKEFGADGALLVAPYYNKPMQEGFYEHYRAIAESVDIPQVVYNIPGRSAKNIEPETICRLGELENIVAVKESTGSMDQASQILNGSNLTVLSGDDSLTLPLLALGASGVVSVAGNIVPTDVKAMITAWKSGDVAEAQRLHHKLFPLCRDMLGLATNPIPLKAAMSLLGQDTGDVRLPLTQLSESGVESLRTTLEKYGLLSS</sequence>
<evidence type="ECO:0000256" key="7">
    <source>
        <dbReference type="ARBA" id="ARBA00022915"/>
    </source>
</evidence>
<feature type="active site" description="Schiff-base intermediate with substrate" evidence="12 14">
    <location>
        <position position="166"/>
    </location>
</feature>
<proteinExistence type="inferred from homology"/>
<comment type="function">
    <text evidence="1 12">Catalyzes the condensation of (S)-aspartate-beta-semialdehyde [(S)-ASA] and pyruvate to 4-hydroxy-tetrahydrodipicolinate (HTPA).</text>
</comment>
<dbReference type="PIRSF" id="PIRSF001365">
    <property type="entry name" value="DHDPS"/>
    <property type="match status" value="1"/>
</dbReference>
<evidence type="ECO:0000256" key="1">
    <source>
        <dbReference type="ARBA" id="ARBA00003294"/>
    </source>
</evidence>
<evidence type="ECO:0000313" key="16">
    <source>
        <dbReference type="EMBL" id="TWT58411.1"/>
    </source>
</evidence>
<dbReference type="Pfam" id="PF00701">
    <property type="entry name" value="DHDPS"/>
    <property type="match status" value="1"/>
</dbReference>
<name>A0A5C5X7T9_9PLAN</name>
<evidence type="ECO:0000256" key="2">
    <source>
        <dbReference type="ARBA" id="ARBA00005120"/>
    </source>
</evidence>
<dbReference type="UniPathway" id="UPA00034">
    <property type="reaction ID" value="UER00017"/>
</dbReference>
<dbReference type="Proteomes" id="UP000317243">
    <property type="component" value="Unassembled WGS sequence"/>
</dbReference>
<feature type="binding site" evidence="12 15">
    <location>
        <position position="206"/>
    </location>
    <ligand>
        <name>pyruvate</name>
        <dbReference type="ChEBI" id="CHEBI:15361"/>
    </ligand>
</feature>
<dbReference type="AlphaFoldDB" id="A0A5C5X7T9"/>
<dbReference type="Gene3D" id="3.20.20.70">
    <property type="entry name" value="Aldolase class I"/>
    <property type="match status" value="1"/>
</dbReference>
<dbReference type="EC" id="4.3.3.7" evidence="4 12"/>
<dbReference type="InterPro" id="IPR013785">
    <property type="entry name" value="Aldolase_TIM"/>
</dbReference>
<evidence type="ECO:0000256" key="12">
    <source>
        <dbReference type="HAMAP-Rule" id="MF_00418"/>
    </source>
</evidence>
<evidence type="ECO:0000256" key="13">
    <source>
        <dbReference type="PIRNR" id="PIRNR001365"/>
    </source>
</evidence>
<dbReference type="RefSeq" id="WP_146508783.1">
    <property type="nucleotide sequence ID" value="NZ_SIHI01000001.1"/>
</dbReference>
<dbReference type="GO" id="GO:0005829">
    <property type="term" value="C:cytosol"/>
    <property type="evidence" value="ECO:0007669"/>
    <property type="project" value="TreeGrafter"/>
</dbReference>
<dbReference type="InterPro" id="IPR020625">
    <property type="entry name" value="Schiff_base-form_aldolases_AS"/>
</dbReference>
<keyword evidence="6 12" id="KW-0028">Amino-acid biosynthesis</keyword>
<dbReference type="EMBL" id="SIHI01000001">
    <property type="protein sequence ID" value="TWT58411.1"/>
    <property type="molecule type" value="Genomic_DNA"/>
</dbReference>
<dbReference type="HAMAP" id="MF_00418">
    <property type="entry name" value="DapA"/>
    <property type="match status" value="1"/>
</dbReference>
<dbReference type="GO" id="GO:0019877">
    <property type="term" value="P:diaminopimelate biosynthetic process"/>
    <property type="evidence" value="ECO:0007669"/>
    <property type="project" value="UniProtKB-UniRule"/>
</dbReference>
<dbReference type="PRINTS" id="PR00146">
    <property type="entry name" value="DHPICSNTHASE"/>
</dbReference>
<dbReference type="GO" id="GO:0009089">
    <property type="term" value="P:lysine biosynthetic process via diaminopimelate"/>
    <property type="evidence" value="ECO:0007669"/>
    <property type="project" value="UniProtKB-UniRule"/>
</dbReference>
<evidence type="ECO:0000256" key="11">
    <source>
        <dbReference type="ARBA" id="ARBA00047836"/>
    </source>
</evidence>
<dbReference type="NCBIfam" id="TIGR00674">
    <property type="entry name" value="dapA"/>
    <property type="match status" value="1"/>
</dbReference>
<comment type="subunit">
    <text evidence="12">Homotetramer; dimer of dimers.</text>
</comment>
<comment type="similarity">
    <text evidence="3 12 13">Belongs to the DapA family.</text>
</comment>
<organism evidence="16 17">
    <name type="scientific">Thalassoglobus neptunius</name>
    <dbReference type="NCBI Taxonomy" id="1938619"/>
    <lineage>
        <taxon>Bacteria</taxon>
        <taxon>Pseudomonadati</taxon>
        <taxon>Planctomycetota</taxon>
        <taxon>Planctomycetia</taxon>
        <taxon>Planctomycetales</taxon>
        <taxon>Planctomycetaceae</taxon>
        <taxon>Thalassoglobus</taxon>
    </lineage>
</organism>
<keyword evidence="8 12" id="KW-0457">Lysine biosynthesis</keyword>
<feature type="site" description="Part of a proton relay during catalysis" evidence="12">
    <location>
        <position position="112"/>
    </location>
</feature>
<evidence type="ECO:0000256" key="14">
    <source>
        <dbReference type="PIRSR" id="PIRSR001365-1"/>
    </source>
</evidence>
<evidence type="ECO:0000256" key="8">
    <source>
        <dbReference type="ARBA" id="ARBA00023154"/>
    </source>
</evidence>
<protein>
    <recommendedName>
        <fullName evidence="4 12">4-hydroxy-tetrahydrodipicolinate synthase</fullName>
        <shortName evidence="12">HTPA synthase</shortName>
        <ecNumber evidence="4 12">4.3.3.7</ecNumber>
    </recommendedName>
</protein>
<dbReference type="OrthoDB" id="9782828at2"/>
<dbReference type="PANTHER" id="PTHR12128:SF66">
    <property type="entry name" value="4-HYDROXY-2-OXOGLUTARATE ALDOLASE, MITOCHONDRIAL"/>
    <property type="match status" value="1"/>
</dbReference>
<dbReference type="PROSITE" id="PS00666">
    <property type="entry name" value="DHDPS_2"/>
    <property type="match status" value="1"/>
</dbReference>
<evidence type="ECO:0000256" key="4">
    <source>
        <dbReference type="ARBA" id="ARBA00012086"/>
    </source>
</evidence>
<keyword evidence="10 12" id="KW-0704">Schiff base</keyword>
<dbReference type="CDD" id="cd00950">
    <property type="entry name" value="DHDPS"/>
    <property type="match status" value="1"/>
</dbReference>
<dbReference type="SUPFAM" id="SSF51569">
    <property type="entry name" value="Aldolase"/>
    <property type="match status" value="1"/>
</dbReference>
<feature type="binding site" evidence="12 15">
    <location>
        <position position="50"/>
    </location>
    <ligand>
        <name>pyruvate</name>
        <dbReference type="ChEBI" id="CHEBI:15361"/>
    </ligand>
</feature>
<dbReference type="GO" id="GO:0008840">
    <property type="term" value="F:4-hydroxy-tetrahydrodipicolinate synthase activity"/>
    <property type="evidence" value="ECO:0007669"/>
    <property type="project" value="UniProtKB-UniRule"/>
</dbReference>
<dbReference type="InterPro" id="IPR002220">
    <property type="entry name" value="DapA-like"/>
</dbReference>
<evidence type="ECO:0000256" key="5">
    <source>
        <dbReference type="ARBA" id="ARBA00022490"/>
    </source>
</evidence>
<evidence type="ECO:0000256" key="3">
    <source>
        <dbReference type="ARBA" id="ARBA00007592"/>
    </source>
</evidence>
<keyword evidence="9 12" id="KW-0456">Lyase</keyword>
<comment type="caution">
    <text evidence="12">Was originally thought to be a dihydrodipicolinate synthase (DHDPS), catalyzing the condensation of (S)-aspartate-beta-semialdehyde [(S)-ASA] and pyruvate to dihydrodipicolinate (DHDP). However, it was shown in E.coli that the product of the enzymatic reaction is not dihydrodipicolinate but in fact (4S)-4-hydroxy-2,3,4,5-tetrahydro-(2S)-dipicolinic acid (HTPA), and that the consecutive dehydration reaction leading to DHDP is not spontaneous but catalyzed by DapB.</text>
</comment>
<evidence type="ECO:0000256" key="15">
    <source>
        <dbReference type="PIRSR" id="PIRSR001365-2"/>
    </source>
</evidence>
<keyword evidence="7 12" id="KW-0220">Diaminopimelate biosynthesis</keyword>
<evidence type="ECO:0000256" key="9">
    <source>
        <dbReference type="ARBA" id="ARBA00023239"/>
    </source>
</evidence>
<reference evidence="16 17" key="1">
    <citation type="submission" date="2019-02" db="EMBL/GenBank/DDBJ databases">
        <title>Deep-cultivation of Planctomycetes and their phenomic and genomic characterization uncovers novel biology.</title>
        <authorList>
            <person name="Wiegand S."/>
            <person name="Jogler M."/>
            <person name="Boedeker C."/>
            <person name="Pinto D."/>
            <person name="Vollmers J."/>
            <person name="Rivas-Marin E."/>
            <person name="Kohn T."/>
            <person name="Peeters S.H."/>
            <person name="Heuer A."/>
            <person name="Rast P."/>
            <person name="Oberbeckmann S."/>
            <person name="Bunk B."/>
            <person name="Jeske O."/>
            <person name="Meyerdierks A."/>
            <person name="Storesund J.E."/>
            <person name="Kallscheuer N."/>
            <person name="Luecker S."/>
            <person name="Lage O.M."/>
            <person name="Pohl T."/>
            <person name="Merkel B.J."/>
            <person name="Hornburger P."/>
            <person name="Mueller R.-W."/>
            <person name="Bruemmer F."/>
            <person name="Labrenz M."/>
            <person name="Spormann A.M."/>
            <person name="Op Den Camp H."/>
            <person name="Overmann J."/>
            <person name="Amann R."/>
            <person name="Jetten M.S.M."/>
            <person name="Mascher T."/>
            <person name="Medema M.H."/>
            <person name="Devos D.P."/>
            <person name="Kaster A.-K."/>
            <person name="Ovreas L."/>
            <person name="Rohde M."/>
            <person name="Galperin M.Y."/>
            <person name="Jogler C."/>
        </authorList>
    </citation>
    <scope>NUCLEOTIDE SEQUENCE [LARGE SCALE GENOMIC DNA]</scope>
    <source>
        <strain evidence="16 17">KOR42</strain>
    </source>
</reference>
<comment type="subcellular location">
    <subcellularLocation>
        <location evidence="12">Cytoplasm</location>
    </subcellularLocation>
</comment>
<evidence type="ECO:0000256" key="10">
    <source>
        <dbReference type="ARBA" id="ARBA00023270"/>
    </source>
</evidence>
<keyword evidence="5 12" id="KW-0963">Cytoplasm</keyword>
<comment type="caution">
    <text evidence="16">The sequence shown here is derived from an EMBL/GenBank/DDBJ whole genome shotgun (WGS) entry which is preliminary data.</text>
</comment>
<feature type="active site" description="Proton donor/acceptor" evidence="12 14">
    <location>
        <position position="138"/>
    </location>
</feature>